<dbReference type="Gene3D" id="1.25.40.20">
    <property type="entry name" value="Ankyrin repeat-containing domain"/>
    <property type="match status" value="1"/>
</dbReference>
<proteinExistence type="predicted"/>
<organism evidence="1">
    <name type="scientific">marine sediment metagenome</name>
    <dbReference type="NCBI Taxonomy" id="412755"/>
    <lineage>
        <taxon>unclassified sequences</taxon>
        <taxon>metagenomes</taxon>
        <taxon>ecological metagenomes</taxon>
    </lineage>
</organism>
<comment type="caution">
    <text evidence="1">The sequence shown here is derived from an EMBL/GenBank/DDBJ whole genome shotgun (WGS) entry which is preliminary data.</text>
</comment>
<dbReference type="InterPro" id="IPR036770">
    <property type="entry name" value="Ankyrin_rpt-contain_sf"/>
</dbReference>
<evidence type="ECO:0008006" key="2">
    <source>
        <dbReference type="Google" id="ProtNLM"/>
    </source>
</evidence>
<dbReference type="AlphaFoldDB" id="A0A0F9GCK8"/>
<sequence length="242" mass="27176">IALGLIPRNPGIPFYARREAYIMAAQRGNLEIMEMLLGMQAYTTILPPHGPFPAPMLEPAIMAATREGHPAVVERLMEVGTSPTLLARNRLNVGHILSRHQERAEILGGEQERWHSSVVVEKLLRGFRPGDEEDIPILLRMSIEKREHAETMLYIDHAMKPENAEFLSIHNQGLLHEAHLVTVRRPLLAKDTLVAVSLLAATGKVDKQLEIKLADPESPFSGTIVEPFVREWLEFVRGRRTG</sequence>
<name>A0A0F9GCK8_9ZZZZ</name>
<dbReference type="SUPFAM" id="SSF48403">
    <property type="entry name" value="Ankyrin repeat"/>
    <property type="match status" value="1"/>
</dbReference>
<accession>A0A0F9GCK8</accession>
<dbReference type="EMBL" id="LAZR01018416">
    <property type="protein sequence ID" value="KKL96503.1"/>
    <property type="molecule type" value="Genomic_DNA"/>
</dbReference>
<evidence type="ECO:0000313" key="1">
    <source>
        <dbReference type="EMBL" id="KKL96503.1"/>
    </source>
</evidence>
<reference evidence="1" key="1">
    <citation type="journal article" date="2015" name="Nature">
        <title>Complex archaea that bridge the gap between prokaryotes and eukaryotes.</title>
        <authorList>
            <person name="Spang A."/>
            <person name="Saw J.H."/>
            <person name="Jorgensen S.L."/>
            <person name="Zaremba-Niedzwiedzka K."/>
            <person name="Martijn J."/>
            <person name="Lind A.E."/>
            <person name="van Eijk R."/>
            <person name="Schleper C."/>
            <person name="Guy L."/>
            <person name="Ettema T.J."/>
        </authorList>
    </citation>
    <scope>NUCLEOTIDE SEQUENCE</scope>
</reference>
<feature type="non-terminal residue" evidence="1">
    <location>
        <position position="1"/>
    </location>
</feature>
<gene>
    <name evidence="1" type="ORF">LCGC14_1843840</name>
</gene>
<protein>
    <recommendedName>
        <fullName evidence="2">Ankyrin repeat domain-containing protein</fullName>
    </recommendedName>
</protein>